<sequence>MLYSNNKINKGNAMNKFKACALAALLLSPLVSHAGQYVPGIEGVKSAVVPPPGVYYRGYAVHYDADKADGLPPNSRVKVDALAHRFIWVTETEVLGGQLGFEAILPMVRTDLDIGNGMVRDKQTGLGDLFVGSLIGWHGDRWDAVAAAGIWSPTGKSSRPADPGFGYTELMLTLGGTYFFNDEKDLSFSALSRYEIADKSSVNDELVVEWGLGKHQGLLDLGLVGYSRWELESGKSEVHAVGVSAGYFWPQLMMGIDAGVYQEHSAKQGFEGTKLRVALTKVF</sequence>
<dbReference type="Proteomes" id="UP000250744">
    <property type="component" value="Unassembled WGS sequence"/>
</dbReference>
<reference evidence="2 3" key="1">
    <citation type="submission" date="2018-06" db="EMBL/GenBank/DDBJ databases">
        <title>Nitrincola tibetense sp. nov., isolated from Lake XuguoCo on Tibetan Plateau.</title>
        <authorList>
            <person name="Xing P."/>
        </authorList>
    </citation>
    <scope>NUCLEOTIDE SEQUENCE [LARGE SCALE GENOMIC DNA]</scope>
    <source>
        <strain evidence="3">xg18</strain>
    </source>
</reference>
<comment type="caution">
    <text evidence="2">The sequence shown here is derived from an EMBL/GenBank/DDBJ whole genome shotgun (WGS) entry which is preliminary data.</text>
</comment>
<gene>
    <name evidence="2" type="ORF">DN062_06365</name>
</gene>
<evidence type="ECO:0000313" key="3">
    <source>
        <dbReference type="Proteomes" id="UP000250744"/>
    </source>
</evidence>
<evidence type="ECO:0000256" key="1">
    <source>
        <dbReference type="SAM" id="SignalP"/>
    </source>
</evidence>
<feature type="chain" id="PRO_5016712201" evidence="1">
    <location>
        <begin position="35"/>
        <end position="283"/>
    </location>
</feature>
<feature type="signal peptide" evidence="1">
    <location>
        <begin position="1"/>
        <end position="34"/>
    </location>
</feature>
<dbReference type="InterPro" id="IPR025737">
    <property type="entry name" value="FApF"/>
</dbReference>
<keyword evidence="3" id="KW-1185">Reference proteome</keyword>
<proteinExistence type="predicted"/>
<keyword evidence="1" id="KW-0732">Signal</keyword>
<dbReference type="EMBL" id="QKRX01000003">
    <property type="protein sequence ID" value="RAU19092.1"/>
    <property type="molecule type" value="Genomic_DNA"/>
</dbReference>
<name>A0A364NPZ1_9GAMM</name>
<protein>
    <submittedName>
        <fullName evidence="2">Transporter</fullName>
    </submittedName>
</protein>
<dbReference type="OrthoDB" id="8639774at2"/>
<accession>A0A364NPZ1</accession>
<evidence type="ECO:0000313" key="2">
    <source>
        <dbReference type="EMBL" id="RAU19092.1"/>
    </source>
</evidence>
<organism evidence="2 3">
    <name type="scientific">Nitrincola tibetensis</name>
    <dbReference type="NCBI Taxonomy" id="2219697"/>
    <lineage>
        <taxon>Bacteria</taxon>
        <taxon>Pseudomonadati</taxon>
        <taxon>Pseudomonadota</taxon>
        <taxon>Gammaproteobacteria</taxon>
        <taxon>Oceanospirillales</taxon>
        <taxon>Oceanospirillaceae</taxon>
        <taxon>Nitrincola</taxon>
    </lineage>
</organism>
<dbReference type="AlphaFoldDB" id="A0A364NPZ1"/>
<dbReference type="Pfam" id="PF13557">
    <property type="entry name" value="Phenol_MetA_deg"/>
    <property type="match status" value="1"/>
</dbReference>